<dbReference type="Gene3D" id="3.40.50.2000">
    <property type="entry name" value="Glycogen Phosphorylase B"/>
    <property type="match status" value="1"/>
</dbReference>
<evidence type="ECO:0000259" key="2">
    <source>
        <dbReference type="Pfam" id="PF11997"/>
    </source>
</evidence>
<evidence type="ECO:0000256" key="1">
    <source>
        <dbReference type="SAM" id="MobiDB-lite"/>
    </source>
</evidence>
<name>A0A2C5YKT3_9HYPO</name>
<dbReference type="EMBL" id="NJEU01001278">
    <property type="protein sequence ID" value="PHH67892.1"/>
    <property type="molecule type" value="Genomic_DNA"/>
</dbReference>
<dbReference type="InterPro" id="IPR022622">
    <property type="entry name" value="DUF3492"/>
</dbReference>
<keyword evidence="4" id="KW-1185">Reference proteome</keyword>
<comment type="caution">
    <text evidence="3">The sequence shown here is derived from an EMBL/GenBank/DDBJ whole genome shotgun (WGS) entry which is preliminary data.</text>
</comment>
<dbReference type="SUPFAM" id="SSF53756">
    <property type="entry name" value="UDP-Glycosyltransferase/glycogen phosphorylase"/>
    <property type="match status" value="1"/>
</dbReference>
<sequence length="715" mass="79920">MGLGKDATQVTSRPSDCFRDTPDRISVIFNDIGCWPEAPGGVSNCRRDLVDGHSTIRNHVLAECANDFGIPRFQIERNVQSLKLLPLWGLDGKTAYHGLLDNLLQSQVDDKIAQTHLQRDIVAVFIPLLRDFVKGARTKSYSRADLIKYTNVMLSMNKYYEHKDYNQTWASKPVQDAWADAWLLPYHDDNISDPAHHFAIERPSMMDFRDALGIYLAYFFIFSVSIPDDCPRVFQSTHHGISSLFGMILKYRRGTTFGIWDHAILWRESCLNISPAQCELSIPVQSMLLAGMRLASRLAYFHADIVVPCTSLFNPMWETEIGTDQGTLCNKNLFARKIDPIVNGISNMDSFKPVDKVRTDTPTVVMLSNVQFIKGIKTAILAADLIVNRYGFSDYRLMIYGAKDRQPSYALEMAKLIVKCNLSENVVLAGFGKPKEVLQDAWLFVNSSISEGLPLAIGEAALAGVPIVATEVGATALVVTDPDDPDKRYGEVVAPNDAVALARAQLSLLCMIGPWAKFTADGAKDDAAAPLPEDIGPDDTRRLLQRMYDKSPDRRRLGLLSREVVLHSFHGRRYLREHEQMFWIQWHMAKMRANAASGAAASPSTAKFGAMAPLRYSEAHVELLDDQDEDEWLAHDDQARHDDSDTALDSEAERFKLVETPDTAHHHHSDSVDSEAQTVRPPASNVKARLSKMLMRPSLAKNLHASLNTMEATVH</sequence>
<evidence type="ECO:0000313" key="3">
    <source>
        <dbReference type="EMBL" id="PHH67892.1"/>
    </source>
</evidence>
<protein>
    <recommendedName>
        <fullName evidence="2">DUF3492 domain-containing protein</fullName>
    </recommendedName>
</protein>
<evidence type="ECO:0000313" key="4">
    <source>
        <dbReference type="Proteomes" id="UP000224854"/>
    </source>
</evidence>
<gene>
    <name evidence="3" type="ORF">CDD82_1017</name>
</gene>
<dbReference type="AlphaFoldDB" id="A0A2C5YKT3"/>
<feature type="domain" description="DUF3492" evidence="2">
    <location>
        <begin position="33"/>
        <end position="324"/>
    </location>
</feature>
<dbReference type="Proteomes" id="UP000224854">
    <property type="component" value="Unassembled WGS sequence"/>
</dbReference>
<dbReference type="PANTHER" id="PTHR12526:SF630">
    <property type="entry name" value="GLYCOSYLTRANSFERASE"/>
    <property type="match status" value="1"/>
</dbReference>
<proteinExistence type="predicted"/>
<organism evidence="3 4">
    <name type="scientific">Ophiocordyceps australis</name>
    <dbReference type="NCBI Taxonomy" id="1399860"/>
    <lineage>
        <taxon>Eukaryota</taxon>
        <taxon>Fungi</taxon>
        <taxon>Dikarya</taxon>
        <taxon>Ascomycota</taxon>
        <taxon>Pezizomycotina</taxon>
        <taxon>Sordariomycetes</taxon>
        <taxon>Hypocreomycetidae</taxon>
        <taxon>Hypocreales</taxon>
        <taxon>Ophiocordycipitaceae</taxon>
        <taxon>Ophiocordyceps</taxon>
    </lineage>
</organism>
<dbReference type="PANTHER" id="PTHR12526">
    <property type="entry name" value="GLYCOSYLTRANSFERASE"/>
    <property type="match status" value="1"/>
</dbReference>
<reference evidence="3 4" key="1">
    <citation type="submission" date="2017-06" db="EMBL/GenBank/DDBJ databases">
        <title>Ant-infecting Ophiocordyceps genomes reveal a high diversity of potential behavioral manipulation genes and a possible major role for enterotoxins.</title>
        <authorList>
            <person name="De Bekker C."/>
            <person name="Evans H.C."/>
            <person name="Brachmann A."/>
            <person name="Hughes D.P."/>
        </authorList>
    </citation>
    <scope>NUCLEOTIDE SEQUENCE [LARGE SCALE GENOMIC DNA]</scope>
    <source>
        <strain evidence="3 4">1348a</strain>
    </source>
</reference>
<accession>A0A2C5YKT3</accession>
<dbReference type="OrthoDB" id="2582433at2759"/>
<feature type="region of interest" description="Disordered" evidence="1">
    <location>
        <begin position="660"/>
        <end position="685"/>
    </location>
</feature>
<dbReference type="Pfam" id="PF13692">
    <property type="entry name" value="Glyco_trans_1_4"/>
    <property type="match status" value="1"/>
</dbReference>
<dbReference type="Pfam" id="PF11997">
    <property type="entry name" value="DUF3492"/>
    <property type="match status" value="1"/>
</dbReference>